<evidence type="ECO:0000313" key="2">
    <source>
        <dbReference type="Proteomes" id="UP001054837"/>
    </source>
</evidence>
<accession>A0AAV4MMJ0</accession>
<dbReference type="Proteomes" id="UP001054837">
    <property type="component" value="Unassembled WGS sequence"/>
</dbReference>
<comment type="caution">
    <text evidence="1">The sequence shown here is derived from an EMBL/GenBank/DDBJ whole genome shotgun (WGS) entry which is preliminary data.</text>
</comment>
<dbReference type="EMBL" id="BPLQ01000637">
    <property type="protein sequence ID" value="GIX73629.1"/>
    <property type="molecule type" value="Genomic_DNA"/>
</dbReference>
<protein>
    <submittedName>
        <fullName evidence="1">Uncharacterized protein</fullName>
    </submittedName>
</protein>
<sequence>MNNEKPRVKNSGATSPRRVFCVCHLFLTVAQRVGLHPKELKQIFLERDFLPRLDLSLTASPTNKCLCCSHSKGQVTQQFQCTIVIPYLRRTFPMNNEKPRVKNSGATSPRRVFCVCHLFLTVAQGLACTRKS</sequence>
<name>A0AAV4MMJ0_9ARAC</name>
<dbReference type="AlphaFoldDB" id="A0AAV4MMJ0"/>
<organism evidence="1 2">
    <name type="scientific">Caerostris darwini</name>
    <dbReference type="NCBI Taxonomy" id="1538125"/>
    <lineage>
        <taxon>Eukaryota</taxon>
        <taxon>Metazoa</taxon>
        <taxon>Ecdysozoa</taxon>
        <taxon>Arthropoda</taxon>
        <taxon>Chelicerata</taxon>
        <taxon>Arachnida</taxon>
        <taxon>Araneae</taxon>
        <taxon>Araneomorphae</taxon>
        <taxon>Entelegynae</taxon>
        <taxon>Araneoidea</taxon>
        <taxon>Araneidae</taxon>
        <taxon>Caerostris</taxon>
    </lineage>
</organism>
<keyword evidence="2" id="KW-1185">Reference proteome</keyword>
<gene>
    <name evidence="1" type="ORF">CDAR_171811</name>
</gene>
<evidence type="ECO:0000313" key="1">
    <source>
        <dbReference type="EMBL" id="GIX73629.1"/>
    </source>
</evidence>
<proteinExistence type="predicted"/>
<reference evidence="1 2" key="1">
    <citation type="submission" date="2021-06" db="EMBL/GenBank/DDBJ databases">
        <title>Caerostris darwini draft genome.</title>
        <authorList>
            <person name="Kono N."/>
            <person name="Arakawa K."/>
        </authorList>
    </citation>
    <scope>NUCLEOTIDE SEQUENCE [LARGE SCALE GENOMIC DNA]</scope>
</reference>